<dbReference type="AlphaFoldDB" id="A0A0R3UID8"/>
<protein>
    <submittedName>
        <fullName evidence="1 3">Uncharacterized protein</fullName>
    </submittedName>
</protein>
<organism evidence="3">
    <name type="scientific">Mesocestoides corti</name>
    <name type="common">Flatworm</name>
    <dbReference type="NCBI Taxonomy" id="53468"/>
    <lineage>
        <taxon>Eukaryota</taxon>
        <taxon>Metazoa</taxon>
        <taxon>Spiralia</taxon>
        <taxon>Lophotrochozoa</taxon>
        <taxon>Platyhelminthes</taxon>
        <taxon>Cestoda</taxon>
        <taxon>Eucestoda</taxon>
        <taxon>Cyclophyllidea</taxon>
        <taxon>Mesocestoididae</taxon>
        <taxon>Mesocestoides</taxon>
    </lineage>
</organism>
<dbReference type="WBParaSite" id="MCOS_0000718601-mRNA-1">
    <property type="protein sequence ID" value="MCOS_0000718601-mRNA-1"/>
    <property type="gene ID" value="MCOS_0000718601"/>
</dbReference>
<sequence>MKCLCTLNNHPLVSAAPPRTIHSVLHPPNQPSRRTWPLQTRCIHAPINCFMVNERSCVSRLFAFSRLSKCISVAPQVDRCLSHKRHLTTTLDFTTSVGITMVGMIMMATCVCPVNTPVCSQIHTPPEHSSTMCALKPTNACGGGGLVPLHNQHMTPSHAYPQNALQLVAPRTRENSLHIDRITSQTARSRDSS</sequence>
<evidence type="ECO:0000313" key="3">
    <source>
        <dbReference type="WBParaSite" id="MCOS_0000718601-mRNA-1"/>
    </source>
</evidence>
<name>A0A0R3UID8_MESCO</name>
<evidence type="ECO:0000313" key="2">
    <source>
        <dbReference type="Proteomes" id="UP000267029"/>
    </source>
</evidence>
<proteinExistence type="predicted"/>
<dbReference type="Proteomes" id="UP000267029">
    <property type="component" value="Unassembled WGS sequence"/>
</dbReference>
<dbReference type="EMBL" id="UXSR01005337">
    <property type="protein sequence ID" value="VDD81184.1"/>
    <property type="molecule type" value="Genomic_DNA"/>
</dbReference>
<accession>A0A0R3UID8</accession>
<gene>
    <name evidence="1" type="ORF">MCOS_LOCUS7187</name>
</gene>
<reference evidence="1 2" key="2">
    <citation type="submission" date="2018-10" db="EMBL/GenBank/DDBJ databases">
        <authorList>
            <consortium name="Pathogen Informatics"/>
        </authorList>
    </citation>
    <scope>NUCLEOTIDE SEQUENCE [LARGE SCALE GENOMIC DNA]</scope>
</reference>
<keyword evidence="2" id="KW-1185">Reference proteome</keyword>
<reference evidence="3" key="1">
    <citation type="submission" date="2017-02" db="UniProtKB">
        <authorList>
            <consortium name="WormBaseParasite"/>
        </authorList>
    </citation>
    <scope>IDENTIFICATION</scope>
</reference>
<evidence type="ECO:0000313" key="1">
    <source>
        <dbReference type="EMBL" id="VDD81184.1"/>
    </source>
</evidence>